<dbReference type="Proteomes" id="UP000263642">
    <property type="component" value="Unassembled WGS sequence"/>
</dbReference>
<comment type="catalytic activity">
    <reaction evidence="7">
        <text>arsenic triglutathione + 2 [thioredoxin]-dithiol + 2 S-adenosyl-L-methionine + H2O = dimethylarsinous acid + 2 [thioredoxin]-disulfide + 3 glutathione + 2 S-adenosyl-L-homocysteine + 2 H(+)</text>
        <dbReference type="Rhea" id="RHEA:69464"/>
        <dbReference type="Rhea" id="RHEA-COMP:10698"/>
        <dbReference type="Rhea" id="RHEA-COMP:10700"/>
        <dbReference type="ChEBI" id="CHEBI:15377"/>
        <dbReference type="ChEBI" id="CHEBI:15378"/>
        <dbReference type="ChEBI" id="CHEBI:23808"/>
        <dbReference type="ChEBI" id="CHEBI:29950"/>
        <dbReference type="ChEBI" id="CHEBI:50058"/>
        <dbReference type="ChEBI" id="CHEBI:57856"/>
        <dbReference type="ChEBI" id="CHEBI:57925"/>
        <dbReference type="ChEBI" id="CHEBI:59789"/>
        <dbReference type="ChEBI" id="CHEBI:183640"/>
        <dbReference type="EC" id="2.1.1.137"/>
    </reaction>
</comment>
<proteinExistence type="inferred from homology"/>
<evidence type="ECO:0000256" key="1">
    <source>
        <dbReference type="ARBA" id="ARBA00022679"/>
    </source>
</evidence>
<dbReference type="PANTHER" id="PTHR43675">
    <property type="entry name" value="ARSENITE METHYLTRANSFERASE"/>
    <property type="match status" value="1"/>
</dbReference>
<dbReference type="EMBL" id="DQAY01000170">
    <property type="protein sequence ID" value="HCO26714.1"/>
    <property type="molecule type" value="Genomic_DNA"/>
</dbReference>
<dbReference type="InterPro" id="IPR025714">
    <property type="entry name" value="Methyltranfer_dom"/>
</dbReference>
<dbReference type="CDD" id="cd02440">
    <property type="entry name" value="AdoMet_MTases"/>
    <property type="match status" value="1"/>
</dbReference>
<feature type="domain" description="Methyltransferase" evidence="9">
    <location>
        <begin position="64"/>
        <end position="253"/>
    </location>
</feature>
<comment type="catalytic activity">
    <reaction evidence="6">
        <text>arsenic triglutathione + [thioredoxin]-dithiol + S-adenosyl-L-methionine + 2 H2O = methylarsonous acid + [thioredoxin]-disulfide + 3 glutathione + S-adenosyl-L-homocysteine + H(+)</text>
        <dbReference type="Rhea" id="RHEA:69460"/>
        <dbReference type="Rhea" id="RHEA-COMP:10698"/>
        <dbReference type="Rhea" id="RHEA-COMP:10700"/>
        <dbReference type="ChEBI" id="CHEBI:15377"/>
        <dbReference type="ChEBI" id="CHEBI:15378"/>
        <dbReference type="ChEBI" id="CHEBI:17826"/>
        <dbReference type="ChEBI" id="CHEBI:29950"/>
        <dbReference type="ChEBI" id="CHEBI:50058"/>
        <dbReference type="ChEBI" id="CHEBI:57856"/>
        <dbReference type="ChEBI" id="CHEBI:57925"/>
        <dbReference type="ChEBI" id="CHEBI:59789"/>
        <dbReference type="ChEBI" id="CHEBI:183640"/>
        <dbReference type="EC" id="2.1.1.137"/>
    </reaction>
</comment>
<evidence type="ECO:0000256" key="3">
    <source>
        <dbReference type="ARBA" id="ARBA00034487"/>
    </source>
</evidence>
<dbReference type="GO" id="GO:0030791">
    <property type="term" value="F:arsenite methyltransferase activity"/>
    <property type="evidence" value="ECO:0007669"/>
    <property type="project" value="UniProtKB-EC"/>
</dbReference>
<evidence type="ECO:0000256" key="5">
    <source>
        <dbReference type="ARBA" id="ARBA00034545"/>
    </source>
</evidence>
<dbReference type="InterPro" id="IPR029063">
    <property type="entry name" value="SAM-dependent_MTases_sf"/>
</dbReference>
<protein>
    <recommendedName>
        <fullName evidence="5">Arsenite methyltransferase</fullName>
        <ecNumber evidence="4">2.1.1.137</ecNumber>
    </recommendedName>
</protein>
<dbReference type="SUPFAM" id="SSF53335">
    <property type="entry name" value="S-adenosyl-L-methionine-dependent methyltransferases"/>
    <property type="match status" value="1"/>
</dbReference>
<evidence type="ECO:0000259" key="9">
    <source>
        <dbReference type="Pfam" id="PF13847"/>
    </source>
</evidence>
<comment type="similarity">
    <text evidence="3">Belongs to the methyltransferase superfamily. Arsenite methyltransferase family.</text>
</comment>
<evidence type="ECO:0000256" key="6">
    <source>
        <dbReference type="ARBA" id="ARBA00047941"/>
    </source>
</evidence>
<name>A0A3D3RCZ3_9PLAN</name>
<dbReference type="GO" id="GO:0032259">
    <property type="term" value="P:methylation"/>
    <property type="evidence" value="ECO:0007669"/>
    <property type="project" value="UniProtKB-KW"/>
</dbReference>
<comment type="caution">
    <text evidence="10">The sequence shown here is derived from an EMBL/GenBank/DDBJ whole genome shotgun (WGS) entry which is preliminary data.</text>
</comment>
<dbReference type="AlphaFoldDB" id="A0A3D3RCZ3"/>
<evidence type="ECO:0000313" key="11">
    <source>
        <dbReference type="Proteomes" id="UP000263642"/>
    </source>
</evidence>
<keyword evidence="1 10" id="KW-0808">Transferase</keyword>
<comment type="catalytic activity">
    <reaction evidence="8">
        <text>arsenic triglutathione + 3 [thioredoxin]-dithiol + 3 S-adenosyl-L-methionine = trimethylarsine + 3 [thioredoxin]-disulfide + 3 glutathione + 3 S-adenosyl-L-homocysteine + 3 H(+)</text>
        <dbReference type="Rhea" id="RHEA:69432"/>
        <dbReference type="Rhea" id="RHEA-COMP:10698"/>
        <dbReference type="Rhea" id="RHEA-COMP:10700"/>
        <dbReference type="ChEBI" id="CHEBI:15378"/>
        <dbReference type="ChEBI" id="CHEBI:27130"/>
        <dbReference type="ChEBI" id="CHEBI:29950"/>
        <dbReference type="ChEBI" id="CHEBI:50058"/>
        <dbReference type="ChEBI" id="CHEBI:57856"/>
        <dbReference type="ChEBI" id="CHEBI:57925"/>
        <dbReference type="ChEBI" id="CHEBI:59789"/>
        <dbReference type="ChEBI" id="CHEBI:183640"/>
        <dbReference type="EC" id="2.1.1.137"/>
    </reaction>
</comment>
<evidence type="ECO:0000256" key="8">
    <source>
        <dbReference type="ARBA" id="ARBA00048428"/>
    </source>
</evidence>
<accession>A0A3D3RCZ3</accession>
<evidence type="ECO:0000256" key="4">
    <source>
        <dbReference type="ARBA" id="ARBA00034521"/>
    </source>
</evidence>
<dbReference type="InterPro" id="IPR026669">
    <property type="entry name" value="Arsenite_MeTrfase-like"/>
</dbReference>
<keyword evidence="2" id="KW-0949">S-adenosyl-L-methionine</keyword>
<keyword evidence="10" id="KW-0489">Methyltransferase</keyword>
<evidence type="ECO:0000256" key="7">
    <source>
        <dbReference type="ARBA" id="ARBA00047943"/>
    </source>
</evidence>
<gene>
    <name evidence="10" type="ORF">DIT97_28250</name>
</gene>
<dbReference type="PANTHER" id="PTHR43675:SF8">
    <property type="entry name" value="ARSENITE METHYLTRANSFERASE"/>
    <property type="match status" value="1"/>
</dbReference>
<sequence length="392" mass="43872">MNSVNTRPQSSEEESVYTRYANAAHQAEAALCCPVEYNQEYLTIIPQEILEKDYGCGDPTPYLSPGDTVLDLGSGGGKICYIASQIAGPSGKVIGVDCNAEMLALARKYQQEVSEKLGYSNVEFRSGLIQDLKLDLELLNQELSASPIDSQARWLELRNLEERLRQESPLIPDDSIDCVISNCVLNLVRESDRSQLLQEVFRVLKRGGKAVISDIVCDDIVPQHMRKDPELWSGCISGAFQEAAFLKAFEDAGFHGIEILKREETPWRTVEGIEFRSMVVSAYKGKQGPCLERNQAMIYRGPFKKVEDDDGHTYFRGERIAVCDKTFQLLQKAPYAAQFLPVAPYQDIPLEQAREMDCRRNAIRSPLETKGNNFDLTTQIVDECCSPDSGCC</sequence>
<reference evidence="10 11" key="1">
    <citation type="journal article" date="2018" name="Nat. Biotechnol.">
        <title>A standardized bacterial taxonomy based on genome phylogeny substantially revises the tree of life.</title>
        <authorList>
            <person name="Parks D.H."/>
            <person name="Chuvochina M."/>
            <person name="Waite D.W."/>
            <person name="Rinke C."/>
            <person name="Skarshewski A."/>
            <person name="Chaumeil P.A."/>
            <person name="Hugenholtz P."/>
        </authorList>
    </citation>
    <scope>NUCLEOTIDE SEQUENCE [LARGE SCALE GENOMIC DNA]</scope>
    <source>
        <strain evidence="10">UBA9375</strain>
    </source>
</reference>
<evidence type="ECO:0000256" key="2">
    <source>
        <dbReference type="ARBA" id="ARBA00022691"/>
    </source>
</evidence>
<evidence type="ECO:0000313" key="10">
    <source>
        <dbReference type="EMBL" id="HCO26714.1"/>
    </source>
</evidence>
<organism evidence="10 11">
    <name type="scientific">Gimesia maris</name>
    <dbReference type="NCBI Taxonomy" id="122"/>
    <lineage>
        <taxon>Bacteria</taxon>
        <taxon>Pseudomonadati</taxon>
        <taxon>Planctomycetota</taxon>
        <taxon>Planctomycetia</taxon>
        <taxon>Planctomycetales</taxon>
        <taxon>Planctomycetaceae</taxon>
        <taxon>Gimesia</taxon>
    </lineage>
</organism>
<dbReference type="Gene3D" id="3.40.50.150">
    <property type="entry name" value="Vaccinia Virus protein VP39"/>
    <property type="match status" value="2"/>
</dbReference>
<dbReference type="Pfam" id="PF13847">
    <property type="entry name" value="Methyltransf_31"/>
    <property type="match status" value="1"/>
</dbReference>
<dbReference type="EC" id="2.1.1.137" evidence="4"/>